<keyword evidence="1" id="KW-0812">Transmembrane</keyword>
<evidence type="ECO:0000313" key="2">
    <source>
        <dbReference type="EMBL" id="MBL6903405.1"/>
    </source>
</evidence>
<accession>A0A937M2F1</accession>
<keyword evidence="1" id="KW-1133">Transmembrane helix</keyword>
<feature type="transmembrane region" description="Helical" evidence="1">
    <location>
        <begin position="90"/>
        <end position="108"/>
    </location>
</feature>
<feature type="transmembrane region" description="Helical" evidence="1">
    <location>
        <begin position="51"/>
        <end position="69"/>
    </location>
</feature>
<keyword evidence="1" id="KW-0472">Membrane</keyword>
<feature type="transmembrane region" description="Helical" evidence="1">
    <location>
        <begin position="21"/>
        <end position="39"/>
    </location>
</feature>
<proteinExistence type="predicted"/>
<gene>
    <name evidence="2" type="ORF">ISR29_04310</name>
</gene>
<evidence type="ECO:0000313" key="3">
    <source>
        <dbReference type="Proteomes" id="UP000705230"/>
    </source>
</evidence>
<dbReference type="AlphaFoldDB" id="A0A937M2F1"/>
<protein>
    <submittedName>
        <fullName evidence="2">Uncharacterized protein</fullName>
    </submittedName>
</protein>
<name>A0A937M2F1_9GAMM</name>
<comment type="caution">
    <text evidence="2">The sequence shown here is derived from an EMBL/GenBank/DDBJ whole genome shotgun (WGS) entry which is preliminary data.</text>
</comment>
<dbReference type="Proteomes" id="UP000705230">
    <property type="component" value="Unassembled WGS sequence"/>
</dbReference>
<organism evidence="2 3">
    <name type="scientific">SAR86 cluster bacterium</name>
    <dbReference type="NCBI Taxonomy" id="2030880"/>
    <lineage>
        <taxon>Bacteria</taxon>
        <taxon>Pseudomonadati</taxon>
        <taxon>Pseudomonadota</taxon>
        <taxon>Gammaproteobacteria</taxon>
        <taxon>SAR86 cluster</taxon>
    </lineage>
</organism>
<sequence>MKDYLKYDDVKIFKYENFYLSVIYTIGHILVAITCNRIITGASLDMAAADAFIEPIINGFWFYFLLVYLKKIFVHKIESSNSVFISVNQIGFLLAFLYTVGHILIAMTCNRLLTGAPLNLAVIDAFIEPIVNGFWFYLLFEFFNKYKKKKISSGFQTFSSISKSNKVSRLAPVNNKVHSDL</sequence>
<reference evidence="2" key="1">
    <citation type="submission" date="2020-10" db="EMBL/GenBank/DDBJ databases">
        <title>Microbiome of the Black Sea water column analyzed by genome centric metagenomics.</title>
        <authorList>
            <person name="Cabello-Yeves P.J."/>
            <person name="Callieri C."/>
            <person name="Picazo A."/>
            <person name="Mehrshad M."/>
            <person name="Haro-Moreno J.M."/>
            <person name="Roda-Garcia J."/>
            <person name="Dzembekova N."/>
            <person name="Slabakova V."/>
            <person name="Slabakova N."/>
            <person name="Moncheva S."/>
            <person name="Rodriguez-Valera F."/>
        </authorList>
    </citation>
    <scope>NUCLEOTIDE SEQUENCE</scope>
    <source>
        <strain evidence="2">BS30m-G43</strain>
    </source>
</reference>
<feature type="transmembrane region" description="Helical" evidence="1">
    <location>
        <begin position="120"/>
        <end position="140"/>
    </location>
</feature>
<evidence type="ECO:0000256" key="1">
    <source>
        <dbReference type="SAM" id="Phobius"/>
    </source>
</evidence>
<dbReference type="EMBL" id="JADHSG010000005">
    <property type="protein sequence ID" value="MBL6903405.1"/>
    <property type="molecule type" value="Genomic_DNA"/>
</dbReference>